<protein>
    <recommendedName>
        <fullName evidence="3">GOLD domain-containing protein</fullName>
    </recommendedName>
</protein>
<evidence type="ECO:0000256" key="1">
    <source>
        <dbReference type="SAM" id="Phobius"/>
    </source>
</evidence>
<organism evidence="2">
    <name type="scientific">marine sediment metagenome</name>
    <dbReference type="NCBI Taxonomy" id="412755"/>
    <lineage>
        <taxon>unclassified sequences</taxon>
        <taxon>metagenomes</taxon>
        <taxon>ecological metagenomes</taxon>
    </lineage>
</organism>
<proteinExistence type="predicted"/>
<keyword evidence="1" id="KW-0472">Membrane</keyword>
<keyword evidence="1" id="KW-0812">Transmembrane</keyword>
<keyword evidence="1" id="KW-1133">Transmembrane helix</keyword>
<comment type="caution">
    <text evidence="2">The sequence shown here is derived from an EMBL/GenBank/DDBJ whole genome shotgun (WGS) entry which is preliminary data.</text>
</comment>
<name>A0A0F9QXK7_9ZZZZ</name>
<feature type="transmembrane region" description="Helical" evidence="1">
    <location>
        <begin position="35"/>
        <end position="56"/>
    </location>
</feature>
<evidence type="ECO:0000313" key="2">
    <source>
        <dbReference type="EMBL" id="KKN17881.1"/>
    </source>
</evidence>
<reference evidence="2" key="1">
    <citation type="journal article" date="2015" name="Nature">
        <title>Complex archaea that bridge the gap between prokaryotes and eukaryotes.</title>
        <authorList>
            <person name="Spang A."/>
            <person name="Saw J.H."/>
            <person name="Jorgensen S.L."/>
            <person name="Zaremba-Niedzwiedzka K."/>
            <person name="Martijn J."/>
            <person name="Lind A.E."/>
            <person name="van Eijk R."/>
            <person name="Schleper C."/>
            <person name="Guy L."/>
            <person name="Ettema T.J."/>
        </authorList>
    </citation>
    <scope>NUCLEOTIDE SEQUENCE</scope>
</reference>
<accession>A0A0F9QXK7</accession>
<evidence type="ECO:0008006" key="3">
    <source>
        <dbReference type="Google" id="ProtNLM"/>
    </source>
</evidence>
<dbReference type="AlphaFoldDB" id="A0A0F9QXK7"/>
<sequence>MILDIMNHIRVLNDDYTTLSVDVGVLKNQMSSMLWWFRAFASASMVILVTQIWQVLHLRRNGKK</sequence>
<gene>
    <name evidence="2" type="ORF">LCGC14_0961400</name>
</gene>
<dbReference type="EMBL" id="LAZR01003480">
    <property type="protein sequence ID" value="KKN17881.1"/>
    <property type="molecule type" value="Genomic_DNA"/>
</dbReference>